<dbReference type="Proteomes" id="UP001243989">
    <property type="component" value="Unassembled WGS sequence"/>
</dbReference>
<accession>A0AAJ0A4Q3</accession>
<dbReference type="GeneID" id="85481254"/>
<comment type="caution">
    <text evidence="1">The sequence shown here is derived from an EMBL/GenBank/DDBJ whole genome shotgun (WGS) entry which is preliminary data.</text>
</comment>
<dbReference type="RefSeq" id="XP_060450609.1">
    <property type="nucleotide sequence ID" value="XM_060596392.1"/>
</dbReference>
<evidence type="ECO:0000313" key="2">
    <source>
        <dbReference type="Proteomes" id="UP001243989"/>
    </source>
</evidence>
<name>A0AAJ0A4Q3_9PEZI</name>
<reference evidence="1" key="1">
    <citation type="submission" date="2021-06" db="EMBL/GenBank/DDBJ databases">
        <title>Comparative genomics, transcriptomics and evolutionary studies reveal genomic signatures of adaptation to plant cell wall in hemibiotrophic fungi.</title>
        <authorList>
            <consortium name="DOE Joint Genome Institute"/>
            <person name="Baroncelli R."/>
            <person name="Diaz J.F."/>
            <person name="Benocci T."/>
            <person name="Peng M."/>
            <person name="Battaglia E."/>
            <person name="Haridas S."/>
            <person name="Andreopoulos W."/>
            <person name="Labutti K."/>
            <person name="Pangilinan J."/>
            <person name="Floch G.L."/>
            <person name="Makela M.R."/>
            <person name="Henrissat B."/>
            <person name="Grigoriev I.V."/>
            <person name="Crouch J.A."/>
            <person name="De Vries R.P."/>
            <person name="Sukno S.A."/>
            <person name="Thon M.R."/>
        </authorList>
    </citation>
    <scope>NUCLEOTIDE SEQUENCE</scope>
    <source>
        <strain evidence="1">CBS 102054</strain>
    </source>
</reference>
<gene>
    <name evidence="1" type="ORF">BDP81DRAFT_85393</name>
</gene>
<proteinExistence type="predicted"/>
<protein>
    <submittedName>
        <fullName evidence="1">Uncharacterized protein</fullName>
    </submittedName>
</protein>
<dbReference type="EMBL" id="JAHMHQ010000002">
    <property type="protein sequence ID" value="KAK1654565.1"/>
    <property type="molecule type" value="Genomic_DNA"/>
</dbReference>
<dbReference type="AlphaFoldDB" id="A0AAJ0A4Q3"/>
<evidence type="ECO:0000313" key="1">
    <source>
        <dbReference type="EMBL" id="KAK1654565.1"/>
    </source>
</evidence>
<sequence length="149" mass="15956">MSIPSQVSSICRISNPSLCGFHSFHPKSGQETKAPTTSDTYLSICTCPTFRPDPFDILHSKPSRPLTARQAGSTGDSDSDMLLAGTVPCLTLQHSNHSLARKLHVTHPLDGGPTKKSPAQILYPSISLSRAISQSLIFPLPVGLAPIRL</sequence>
<organism evidence="1 2">
    <name type="scientific">Colletotrichum phormii</name>
    <dbReference type="NCBI Taxonomy" id="359342"/>
    <lineage>
        <taxon>Eukaryota</taxon>
        <taxon>Fungi</taxon>
        <taxon>Dikarya</taxon>
        <taxon>Ascomycota</taxon>
        <taxon>Pezizomycotina</taxon>
        <taxon>Sordariomycetes</taxon>
        <taxon>Hypocreomycetidae</taxon>
        <taxon>Glomerellales</taxon>
        <taxon>Glomerellaceae</taxon>
        <taxon>Colletotrichum</taxon>
        <taxon>Colletotrichum acutatum species complex</taxon>
    </lineage>
</organism>
<keyword evidence="2" id="KW-1185">Reference proteome</keyword>